<dbReference type="Proteomes" id="UP001161247">
    <property type="component" value="Chromosome 9"/>
</dbReference>
<feature type="binding site" evidence="5">
    <location>
        <position position="573"/>
    </location>
    <ligand>
        <name>Fe cation</name>
        <dbReference type="ChEBI" id="CHEBI:24875"/>
        <note>catalytic</note>
    </ligand>
</feature>
<feature type="binding site" evidence="5">
    <location>
        <position position="334"/>
    </location>
    <ligand>
        <name>Fe cation</name>
        <dbReference type="ChEBI" id="CHEBI:24875"/>
        <note>catalytic</note>
    </ligand>
</feature>
<keyword evidence="3" id="KW-0560">Oxidoreductase</keyword>
<evidence type="ECO:0000256" key="5">
    <source>
        <dbReference type="PIRSR" id="PIRSR604294-1"/>
    </source>
</evidence>
<keyword evidence="2 5" id="KW-0479">Metal-binding</keyword>
<evidence type="ECO:0000256" key="1">
    <source>
        <dbReference type="ARBA" id="ARBA00006787"/>
    </source>
</evidence>
<dbReference type="AlphaFoldDB" id="A0AAV1EE90"/>
<dbReference type="InterPro" id="IPR004294">
    <property type="entry name" value="Carotenoid_Oase"/>
</dbReference>
<keyword evidence="3" id="KW-0223">Dioxygenase</keyword>
<evidence type="ECO:0000256" key="4">
    <source>
        <dbReference type="ARBA" id="ARBA00023004"/>
    </source>
</evidence>
<evidence type="ECO:0000313" key="6">
    <source>
        <dbReference type="EMBL" id="CAI9117886.1"/>
    </source>
</evidence>
<dbReference type="Pfam" id="PF03055">
    <property type="entry name" value="RPE65"/>
    <property type="match status" value="1"/>
</dbReference>
<keyword evidence="7" id="KW-1185">Reference proteome</keyword>
<proteinExistence type="inferred from homology"/>
<dbReference type="PANTHER" id="PTHR10543:SF101">
    <property type="entry name" value="9-CIS-EPOXYCAROTENOID DIOXYGENASE NCED6, CHLOROPLASTIC"/>
    <property type="match status" value="1"/>
</dbReference>
<dbReference type="GO" id="GO:0046872">
    <property type="term" value="F:metal ion binding"/>
    <property type="evidence" value="ECO:0007669"/>
    <property type="project" value="UniProtKB-KW"/>
</dbReference>
<feature type="binding site" evidence="5">
    <location>
        <position position="399"/>
    </location>
    <ligand>
        <name>Fe cation</name>
        <dbReference type="ChEBI" id="CHEBI:24875"/>
        <note>catalytic</note>
    </ligand>
</feature>
<organism evidence="6 7">
    <name type="scientific">Oldenlandia corymbosa var. corymbosa</name>
    <dbReference type="NCBI Taxonomy" id="529605"/>
    <lineage>
        <taxon>Eukaryota</taxon>
        <taxon>Viridiplantae</taxon>
        <taxon>Streptophyta</taxon>
        <taxon>Embryophyta</taxon>
        <taxon>Tracheophyta</taxon>
        <taxon>Spermatophyta</taxon>
        <taxon>Magnoliopsida</taxon>
        <taxon>eudicotyledons</taxon>
        <taxon>Gunneridae</taxon>
        <taxon>Pentapetalae</taxon>
        <taxon>asterids</taxon>
        <taxon>lamiids</taxon>
        <taxon>Gentianales</taxon>
        <taxon>Rubiaceae</taxon>
        <taxon>Rubioideae</taxon>
        <taxon>Spermacoceae</taxon>
        <taxon>Hedyotis-Oldenlandia complex</taxon>
        <taxon>Oldenlandia</taxon>
    </lineage>
</organism>
<evidence type="ECO:0000256" key="2">
    <source>
        <dbReference type="ARBA" id="ARBA00022723"/>
    </source>
</evidence>
<feature type="binding site" evidence="5">
    <location>
        <position position="285"/>
    </location>
    <ligand>
        <name>Fe cation</name>
        <dbReference type="ChEBI" id="CHEBI:24875"/>
        <note>catalytic</note>
    </ligand>
</feature>
<sequence length="588" mass="65028">MQVQRYTTAAPPLPNPAKPYIRCKIIISPSKKSLPKRLISAPAPPPPPVQPSPPLPLPKICPEPVVIPPPKLNRLQKLTAKALDVVESSIINELEKKHTLNRTVDPAVQLQGNFAPVEECPVQHGLEVVGKIPPCLNGVYVRNGANPFLPPVNGHNLFDGDGMIHAVTLRPGNDVSYACRFTRTNRLIQEAVLGKPVFPKPIGELHGFLGLARLALFSARAAIGVVDSSLGTGVANAGLVYFNGRLLAMSEDDLPYRVHITDDGDLETIGRFDFSGELDDPVIAHPKLDPATSDLYTLSYNVVKKPHLKFFKFDKSGHMSRVVSITLKQPTMIHDFAVTENHVIIPDQQVVFKLSEMIRGGSPLVYDPKKISRFGVLPKDAIDESSMRWINVPECFCFHLWNAWEDHNGNGDKKIVVIGSRITPADFIFNERGDQIRTELIEIRLNMSTGESTQRVIVSGLNLEAGQVNKRKLGRKTRFAYLAIAEPWPKCSGIAKVDLVTGDVTKFIYGNERFGGEPYFVPGKEDEEEDEGYIMSFVRDEGRGDSELVIIKASNMKQVALVKLPSRVPYGFHGTFVNSEELCKQKTS</sequence>
<comment type="similarity">
    <text evidence="1">Belongs to the carotenoid oxygenase family.</text>
</comment>
<name>A0AAV1EE90_OLDCO</name>
<dbReference type="PANTHER" id="PTHR10543">
    <property type="entry name" value="BETA-CAROTENE DIOXYGENASE"/>
    <property type="match status" value="1"/>
</dbReference>
<protein>
    <submittedName>
        <fullName evidence="6">OLC1v1019374C1</fullName>
    </submittedName>
</protein>
<dbReference type="GO" id="GO:0010436">
    <property type="term" value="F:carotenoid dioxygenase activity"/>
    <property type="evidence" value="ECO:0007669"/>
    <property type="project" value="TreeGrafter"/>
</dbReference>
<reference evidence="6" key="1">
    <citation type="submission" date="2023-03" db="EMBL/GenBank/DDBJ databases">
        <authorList>
            <person name="Julca I."/>
        </authorList>
    </citation>
    <scope>NUCLEOTIDE SEQUENCE</scope>
</reference>
<comment type="cofactor">
    <cofactor evidence="5">
        <name>Fe(2+)</name>
        <dbReference type="ChEBI" id="CHEBI:29033"/>
    </cofactor>
    <text evidence="5">Binds 1 Fe(2+) ion per subunit.</text>
</comment>
<evidence type="ECO:0000256" key="3">
    <source>
        <dbReference type="ARBA" id="ARBA00022964"/>
    </source>
</evidence>
<dbReference type="GO" id="GO:0016121">
    <property type="term" value="P:carotene catabolic process"/>
    <property type="evidence" value="ECO:0007669"/>
    <property type="project" value="TreeGrafter"/>
</dbReference>
<accession>A0AAV1EE90</accession>
<keyword evidence="4 5" id="KW-0408">Iron</keyword>
<dbReference type="EMBL" id="OX459126">
    <property type="protein sequence ID" value="CAI9117886.1"/>
    <property type="molecule type" value="Genomic_DNA"/>
</dbReference>
<evidence type="ECO:0000313" key="7">
    <source>
        <dbReference type="Proteomes" id="UP001161247"/>
    </source>
</evidence>
<gene>
    <name evidence="6" type="ORF">OLC1_LOCUS23876</name>
</gene>
<dbReference type="GO" id="GO:0009570">
    <property type="term" value="C:chloroplast stroma"/>
    <property type="evidence" value="ECO:0007669"/>
    <property type="project" value="TreeGrafter"/>
</dbReference>